<dbReference type="InterPro" id="IPR020904">
    <property type="entry name" value="Sc_DH/Rdtase_CS"/>
</dbReference>
<dbReference type="PANTHER" id="PTHR43008">
    <property type="entry name" value="BENZIL REDUCTASE"/>
    <property type="match status" value="1"/>
</dbReference>
<dbReference type="GO" id="GO:0016616">
    <property type="term" value="F:oxidoreductase activity, acting on the CH-OH group of donors, NAD or NADP as acceptor"/>
    <property type="evidence" value="ECO:0007669"/>
    <property type="project" value="UniProtKB-ARBA"/>
</dbReference>
<dbReference type="PRINTS" id="PR00081">
    <property type="entry name" value="GDHRDH"/>
</dbReference>
<evidence type="ECO:0000256" key="3">
    <source>
        <dbReference type="ARBA" id="ARBA00023002"/>
    </source>
</evidence>
<dbReference type="InterPro" id="IPR002347">
    <property type="entry name" value="SDR_fam"/>
</dbReference>
<reference evidence="4 5" key="1">
    <citation type="submission" date="2015-06" db="EMBL/GenBank/DDBJ databases">
        <title>Draft genome of the ant-associated black yeast Phialophora attae CBS 131958.</title>
        <authorList>
            <person name="Moreno L.F."/>
            <person name="Stielow B.J."/>
            <person name="de Hoog S."/>
            <person name="Vicente V.A."/>
            <person name="Weiss V.A."/>
            <person name="de Vries M."/>
            <person name="Cruz L.M."/>
            <person name="Souza E.M."/>
        </authorList>
    </citation>
    <scope>NUCLEOTIDE SEQUENCE [LARGE SCALE GENOMIC DNA]</scope>
    <source>
        <strain evidence="4 5">CBS 131958</strain>
    </source>
</reference>
<dbReference type="GO" id="GO:0050664">
    <property type="term" value="F:oxidoreductase activity, acting on NAD(P)H, oxygen as acceptor"/>
    <property type="evidence" value="ECO:0007669"/>
    <property type="project" value="TreeGrafter"/>
</dbReference>
<name>A0A0N1HN13_9EURO</name>
<dbReference type="STRING" id="1664694.A0A0N1HN13"/>
<comment type="similarity">
    <text evidence="1">Belongs to the short-chain dehydrogenases/reductases (SDR) family.</text>
</comment>
<dbReference type="GeneID" id="28739610"/>
<dbReference type="Gene3D" id="3.40.50.720">
    <property type="entry name" value="NAD(P)-binding Rossmann-like Domain"/>
    <property type="match status" value="2"/>
</dbReference>
<dbReference type="PRINTS" id="PR00080">
    <property type="entry name" value="SDRFAMILY"/>
</dbReference>
<keyword evidence="2" id="KW-0521">NADP</keyword>
<dbReference type="EMBL" id="LFJN01000032">
    <property type="protein sequence ID" value="KPI36287.1"/>
    <property type="molecule type" value="Genomic_DNA"/>
</dbReference>
<evidence type="ECO:0000313" key="5">
    <source>
        <dbReference type="Proteomes" id="UP000038010"/>
    </source>
</evidence>
<dbReference type="RefSeq" id="XP_017996250.1">
    <property type="nucleotide sequence ID" value="XM_018147730.1"/>
</dbReference>
<evidence type="ECO:0000313" key="4">
    <source>
        <dbReference type="EMBL" id="KPI36287.1"/>
    </source>
</evidence>
<protein>
    <submittedName>
        <fullName evidence="4">Putative NADP-dependent mannitol dehydrogenase</fullName>
    </submittedName>
</protein>
<gene>
    <name evidence="4" type="ORF">AB675_7368</name>
</gene>
<comment type="caution">
    <text evidence="4">The sequence shown here is derived from an EMBL/GenBank/DDBJ whole genome shotgun (WGS) entry which is preliminary data.</text>
</comment>
<dbReference type="SUPFAM" id="SSF51735">
    <property type="entry name" value="NAD(P)-binding Rossmann-fold domains"/>
    <property type="match status" value="1"/>
</dbReference>
<proteinExistence type="inferred from homology"/>
<dbReference type="InterPro" id="IPR036291">
    <property type="entry name" value="NAD(P)-bd_dom_sf"/>
</dbReference>
<evidence type="ECO:0000256" key="1">
    <source>
        <dbReference type="ARBA" id="ARBA00006484"/>
    </source>
</evidence>
<dbReference type="VEuPathDB" id="FungiDB:AB675_7368"/>
<dbReference type="AlphaFoldDB" id="A0A0N1HN13"/>
<organism evidence="4 5">
    <name type="scientific">Cyphellophora attinorum</name>
    <dbReference type="NCBI Taxonomy" id="1664694"/>
    <lineage>
        <taxon>Eukaryota</taxon>
        <taxon>Fungi</taxon>
        <taxon>Dikarya</taxon>
        <taxon>Ascomycota</taxon>
        <taxon>Pezizomycotina</taxon>
        <taxon>Eurotiomycetes</taxon>
        <taxon>Chaetothyriomycetidae</taxon>
        <taxon>Chaetothyriales</taxon>
        <taxon>Cyphellophoraceae</taxon>
        <taxon>Cyphellophora</taxon>
    </lineage>
</organism>
<keyword evidence="3" id="KW-0560">Oxidoreductase</keyword>
<dbReference type="PROSITE" id="PS00061">
    <property type="entry name" value="ADH_SHORT"/>
    <property type="match status" value="1"/>
</dbReference>
<dbReference type="PANTHER" id="PTHR43008:SF13">
    <property type="entry name" value="L-XYLULOSE REDUCTASE-RELATED"/>
    <property type="match status" value="1"/>
</dbReference>
<dbReference type="OrthoDB" id="1888931at2759"/>
<keyword evidence="5" id="KW-1185">Reference proteome</keyword>
<dbReference type="Pfam" id="PF13561">
    <property type="entry name" value="adh_short_C2"/>
    <property type="match status" value="1"/>
</dbReference>
<accession>A0A0N1HN13</accession>
<dbReference type="Proteomes" id="UP000038010">
    <property type="component" value="Unassembled WGS sequence"/>
</dbReference>
<evidence type="ECO:0000256" key="2">
    <source>
        <dbReference type="ARBA" id="ARBA00022857"/>
    </source>
</evidence>
<sequence length="254" mass="27210">MIDGKFSHDNTVPPAKTRVFPLLSLQGRTAIVSGAGAGIGLAVAQALAEAGANVAIWFNSNRDAIARAKEIEEEYGVKCRAYEVNVCDADAVEKAVFAQVEEFNGRLDIFVANAGIPWTEGAIIDGTDMSGQKLQNYSYGSFIATSSMSGRIVNIPLCQAAYNSAKAGVTHLCKSLAVEWCRYARANAVCPGYVDTEIANFVPKDTKSVWKHKIPMGREAMPHELKGVYLFLASDASSYMTGADLVIDGGYSLP</sequence>